<evidence type="ECO:0000256" key="3">
    <source>
        <dbReference type="ARBA" id="ARBA00023002"/>
    </source>
</evidence>
<comment type="function">
    <text evidence="7">The pyruvate dehydrogenase complex catalyzes the overall conversion of pyruvate to acetyl-CoA and CO2.</text>
</comment>
<dbReference type="InterPro" id="IPR027110">
    <property type="entry name" value="PDHB_mito-type"/>
</dbReference>
<comment type="catalytic activity">
    <reaction evidence="7">
        <text>N(6)-[(R)-lipoyl]-L-lysyl-[protein] + pyruvate + H(+) = N(6)-[(R)-S(8)-acetyldihydrolipoyl]-L-lysyl-[protein] + CO2</text>
        <dbReference type="Rhea" id="RHEA:19189"/>
        <dbReference type="Rhea" id="RHEA-COMP:10474"/>
        <dbReference type="Rhea" id="RHEA-COMP:10478"/>
        <dbReference type="ChEBI" id="CHEBI:15361"/>
        <dbReference type="ChEBI" id="CHEBI:15378"/>
        <dbReference type="ChEBI" id="CHEBI:16526"/>
        <dbReference type="ChEBI" id="CHEBI:83099"/>
        <dbReference type="ChEBI" id="CHEBI:83111"/>
        <dbReference type="EC" id="1.2.4.1"/>
    </reaction>
</comment>
<dbReference type="OrthoDB" id="10266385at2759"/>
<dbReference type="EMBL" id="CAJFDI010000005">
    <property type="protein sequence ID" value="CAD5230336.1"/>
    <property type="molecule type" value="Genomic_DNA"/>
</dbReference>
<keyword evidence="4 7" id="KW-0786">Thiamine pyrophosphate</keyword>
<accession>A0A1I7RX11</accession>
<dbReference type="Pfam" id="PF02780">
    <property type="entry name" value="Transketolase_C"/>
    <property type="match status" value="1"/>
</dbReference>
<dbReference type="NCBIfam" id="NF008854">
    <property type="entry name" value="PRK11892.1"/>
    <property type="match status" value="1"/>
</dbReference>
<dbReference type="FunFam" id="3.40.50.920:FF:000001">
    <property type="entry name" value="Pyruvate dehydrogenase E1 beta subunit"/>
    <property type="match status" value="1"/>
</dbReference>
<dbReference type="GO" id="GO:0004739">
    <property type="term" value="F:pyruvate dehydrogenase (acetyl-transferring) activity"/>
    <property type="evidence" value="ECO:0007669"/>
    <property type="project" value="UniProtKB-UniRule"/>
</dbReference>
<dbReference type="Proteomes" id="UP000095284">
    <property type="component" value="Unplaced"/>
</dbReference>
<evidence type="ECO:0000313" key="10">
    <source>
        <dbReference type="Proteomes" id="UP000095284"/>
    </source>
</evidence>
<dbReference type="GO" id="GO:0006086">
    <property type="term" value="P:pyruvate decarboxylation to acetyl-CoA"/>
    <property type="evidence" value="ECO:0007669"/>
    <property type="project" value="InterPro"/>
</dbReference>
<evidence type="ECO:0000256" key="7">
    <source>
        <dbReference type="RuleBase" id="RU364074"/>
    </source>
</evidence>
<evidence type="ECO:0000256" key="6">
    <source>
        <dbReference type="ARBA" id="ARBA00023317"/>
    </source>
</evidence>
<dbReference type="SMR" id="A0A1I7RX11"/>
<evidence type="ECO:0000256" key="5">
    <source>
        <dbReference type="ARBA" id="ARBA00023128"/>
    </source>
</evidence>
<dbReference type="PANTHER" id="PTHR11624">
    <property type="entry name" value="DEHYDROGENASE RELATED"/>
    <property type="match status" value="1"/>
</dbReference>
<reference evidence="12" key="1">
    <citation type="submission" date="2016-11" db="UniProtKB">
        <authorList>
            <consortium name="WormBaseParasite"/>
        </authorList>
    </citation>
    <scope>IDENTIFICATION</scope>
</reference>
<keyword evidence="6 7" id="KW-0670">Pyruvate</keyword>
<dbReference type="Gene3D" id="3.40.50.920">
    <property type="match status" value="1"/>
</dbReference>
<dbReference type="SUPFAM" id="SSF52922">
    <property type="entry name" value="TK C-terminal domain-like"/>
    <property type="match status" value="1"/>
</dbReference>
<dbReference type="InterPro" id="IPR005475">
    <property type="entry name" value="Transketolase-like_Pyr-bd"/>
</dbReference>
<dbReference type="SMART" id="SM00861">
    <property type="entry name" value="Transket_pyr"/>
    <property type="match status" value="1"/>
</dbReference>
<dbReference type="FunFam" id="3.40.50.970:FF:000001">
    <property type="entry name" value="Pyruvate dehydrogenase E1 beta subunit"/>
    <property type="match status" value="1"/>
</dbReference>
<evidence type="ECO:0000256" key="4">
    <source>
        <dbReference type="ARBA" id="ARBA00023052"/>
    </source>
</evidence>
<dbReference type="SUPFAM" id="SSF52518">
    <property type="entry name" value="Thiamin diphosphate-binding fold (THDP-binding)"/>
    <property type="match status" value="1"/>
</dbReference>
<dbReference type="Proteomes" id="UP000582659">
    <property type="component" value="Unassembled WGS sequence"/>
</dbReference>
<comment type="subcellular location">
    <subcellularLocation>
        <location evidence="2">Mitochondrion</location>
    </subcellularLocation>
</comment>
<dbReference type="PANTHER" id="PTHR11624:SF96">
    <property type="entry name" value="PYRUVATE DEHYDROGENASE E1 COMPONENT SUBUNIT BETA, MITOCHONDRIAL"/>
    <property type="match status" value="1"/>
</dbReference>
<reference evidence="9" key="2">
    <citation type="submission" date="2020-09" db="EMBL/GenBank/DDBJ databases">
        <authorList>
            <person name="Kikuchi T."/>
        </authorList>
    </citation>
    <scope>NUCLEOTIDE SEQUENCE</scope>
    <source>
        <strain evidence="9">Ka4C1</strain>
    </source>
</reference>
<evidence type="ECO:0000313" key="11">
    <source>
        <dbReference type="Proteomes" id="UP000659654"/>
    </source>
</evidence>
<proteinExistence type="predicted"/>
<evidence type="ECO:0000313" key="9">
    <source>
        <dbReference type="EMBL" id="CAD5230336.1"/>
    </source>
</evidence>
<gene>
    <name evidence="9" type="ORF">BXYJ_LOCUS10936</name>
</gene>
<evidence type="ECO:0000256" key="2">
    <source>
        <dbReference type="ARBA" id="ARBA00004173"/>
    </source>
</evidence>
<dbReference type="EMBL" id="CAJFCV020000005">
    <property type="protein sequence ID" value="CAG9121254.1"/>
    <property type="molecule type" value="Genomic_DNA"/>
</dbReference>
<organism evidence="10 12">
    <name type="scientific">Bursaphelenchus xylophilus</name>
    <name type="common">Pinewood nematode worm</name>
    <name type="synonym">Aphelenchoides xylophilus</name>
    <dbReference type="NCBI Taxonomy" id="6326"/>
    <lineage>
        <taxon>Eukaryota</taxon>
        <taxon>Metazoa</taxon>
        <taxon>Ecdysozoa</taxon>
        <taxon>Nematoda</taxon>
        <taxon>Chromadorea</taxon>
        <taxon>Rhabditida</taxon>
        <taxon>Tylenchina</taxon>
        <taxon>Tylenchomorpha</taxon>
        <taxon>Aphelenchoidea</taxon>
        <taxon>Aphelenchoididae</taxon>
        <taxon>Bursaphelenchus</taxon>
    </lineage>
</organism>
<keyword evidence="11" id="KW-1185">Reference proteome</keyword>
<dbReference type="Pfam" id="PF02779">
    <property type="entry name" value="Transket_pyr"/>
    <property type="match status" value="1"/>
</dbReference>
<dbReference type="WBParaSite" id="BXY_0527400.1">
    <property type="protein sequence ID" value="BXY_0527400.1"/>
    <property type="gene ID" value="BXY_0527400"/>
</dbReference>
<dbReference type="GO" id="GO:0005739">
    <property type="term" value="C:mitochondrion"/>
    <property type="evidence" value="ECO:0007669"/>
    <property type="project" value="UniProtKB-SubCell"/>
</dbReference>
<protein>
    <recommendedName>
        <fullName evidence="7">Pyruvate dehydrogenase E1 component subunit beta</fullName>
        <ecNumber evidence="7">1.2.4.1</ecNumber>
    </recommendedName>
</protein>
<dbReference type="AlphaFoldDB" id="A0A1I7RX11"/>
<keyword evidence="3 7" id="KW-0560">Oxidoreductase</keyword>
<feature type="domain" description="Transketolase-like pyrimidine-binding" evidence="8">
    <location>
        <begin position="34"/>
        <end position="209"/>
    </location>
</feature>
<dbReference type="InterPro" id="IPR009014">
    <property type="entry name" value="Transketo_C/PFOR_II"/>
</dbReference>
<dbReference type="Gene3D" id="3.40.50.970">
    <property type="match status" value="1"/>
</dbReference>
<dbReference type="EC" id="1.2.4.1" evidence="7"/>
<comment type="cofactor">
    <cofactor evidence="1 7">
        <name>thiamine diphosphate</name>
        <dbReference type="ChEBI" id="CHEBI:58937"/>
    </cofactor>
</comment>
<dbReference type="CDD" id="cd07036">
    <property type="entry name" value="TPP_PYR_E1-PDHc-beta_like"/>
    <property type="match status" value="1"/>
</dbReference>
<evidence type="ECO:0000259" key="8">
    <source>
        <dbReference type="SMART" id="SM00861"/>
    </source>
</evidence>
<sequence length="361" mass="39263">MSLRLLGNLAKAPLTISRGYAEAQIKAPAAGTVLKVREALHNALDEELARDENVIIIGEEVAQFDGPYRVTKGLWKKYGDKRVIDTPIAEIGFTGIAVGAAFHGIRPVVDYMTWNFALQSIDHIINSAAKAFYMSAGRCNVPIVFRGPNGWATGVAAQHSQDFSAWYAHCPGLKVVAPYNCEDARGLLKAAIRDDNPVVVLEDEMLYGYSFPVSDEAQDKDFTIPIGKAKIEREGGDITLVAHSMAVHFALKGAEELAQSGINCEVINLRSLRPLDFDTIKASVLKTHRLVTVECGWPFCGIGAEISAQFMESDAFDQLDAPVSRITGVDIPMPYALNLETASLPTKDHVVKKVKQILGAP</sequence>
<dbReference type="Proteomes" id="UP000659654">
    <property type="component" value="Unassembled WGS sequence"/>
</dbReference>
<dbReference type="InterPro" id="IPR033248">
    <property type="entry name" value="Transketolase_C"/>
</dbReference>
<name>A0A1I7RX11_BURXY</name>
<dbReference type="InterPro" id="IPR029061">
    <property type="entry name" value="THDP-binding"/>
</dbReference>
<evidence type="ECO:0000313" key="12">
    <source>
        <dbReference type="WBParaSite" id="BXY_0527400.1"/>
    </source>
</evidence>
<keyword evidence="5" id="KW-0496">Mitochondrion</keyword>
<evidence type="ECO:0000256" key="1">
    <source>
        <dbReference type="ARBA" id="ARBA00001964"/>
    </source>
</evidence>
<dbReference type="NCBIfam" id="NF006667">
    <property type="entry name" value="PRK09212.1"/>
    <property type="match status" value="1"/>
</dbReference>
<dbReference type="eggNOG" id="KOG0524">
    <property type="taxonomic scope" value="Eukaryota"/>
</dbReference>